<dbReference type="KEGG" id="lul:LPB138_15120"/>
<evidence type="ECO:0000256" key="1">
    <source>
        <dbReference type="ARBA" id="ARBA00008635"/>
    </source>
</evidence>
<gene>
    <name evidence="3" type="ORF">LPB138_15120</name>
</gene>
<dbReference type="Gene3D" id="1.20.120.450">
    <property type="entry name" value="dinb family like domain"/>
    <property type="match status" value="1"/>
</dbReference>
<dbReference type="InterPro" id="IPR007837">
    <property type="entry name" value="DinB"/>
</dbReference>
<dbReference type="OrthoDB" id="1162179at2"/>
<name>A0A1D8PBH9_9FLAO</name>
<dbReference type="InterPro" id="IPR034660">
    <property type="entry name" value="DinB/YfiT-like"/>
</dbReference>
<keyword evidence="2" id="KW-0479">Metal-binding</keyword>
<dbReference type="GO" id="GO:0046872">
    <property type="term" value="F:metal ion binding"/>
    <property type="evidence" value="ECO:0007669"/>
    <property type="project" value="UniProtKB-KW"/>
</dbReference>
<dbReference type="EMBL" id="CP017478">
    <property type="protein sequence ID" value="AOW21937.1"/>
    <property type="molecule type" value="Genomic_DNA"/>
</dbReference>
<evidence type="ECO:0000313" key="3">
    <source>
        <dbReference type="EMBL" id="AOW21937.1"/>
    </source>
</evidence>
<comment type="similarity">
    <text evidence="1">Belongs to the DinB family.</text>
</comment>
<dbReference type="Pfam" id="PF05163">
    <property type="entry name" value="DinB"/>
    <property type="match status" value="1"/>
</dbReference>
<dbReference type="RefSeq" id="WP_070238097.1">
    <property type="nucleotide sequence ID" value="NZ_CP017478.1"/>
</dbReference>
<keyword evidence="4" id="KW-1185">Reference proteome</keyword>
<organism evidence="3 4">
    <name type="scientific">Urechidicola croceus</name>
    <dbReference type="NCBI Taxonomy" id="1850246"/>
    <lineage>
        <taxon>Bacteria</taxon>
        <taxon>Pseudomonadati</taxon>
        <taxon>Bacteroidota</taxon>
        <taxon>Flavobacteriia</taxon>
        <taxon>Flavobacteriales</taxon>
        <taxon>Flavobacteriaceae</taxon>
        <taxon>Urechidicola</taxon>
    </lineage>
</organism>
<sequence length="165" mass="18661">MITAIEKNLKRGIKLLNSISDEQYSNTSIAPYYSSIGRHMRHILDIFDCIFIGLPIGQVDLSARTRNELIELKTKEGIQYFNRVIDQLEVYKTLNLEQIINVTDDLGMGKIEQNYTLGGLLIQAHSHAIHHFASLGYIISQLGIEIPDEDFGFNPTTPKNQTLEA</sequence>
<accession>A0A1D8PBH9</accession>
<dbReference type="STRING" id="1850246.LPB138_15120"/>
<proteinExistence type="inferred from homology"/>
<evidence type="ECO:0000256" key="2">
    <source>
        <dbReference type="ARBA" id="ARBA00022723"/>
    </source>
</evidence>
<reference evidence="3 4" key="1">
    <citation type="submission" date="2016-10" db="EMBL/GenBank/DDBJ databases">
        <title>Lutibacter sp. LPB0138, isolated from marine gastropod.</title>
        <authorList>
            <person name="Kim E."/>
            <person name="Yi H."/>
        </authorList>
    </citation>
    <scope>NUCLEOTIDE SEQUENCE [LARGE SCALE GENOMIC DNA]</scope>
    <source>
        <strain evidence="3 4">LPB0138</strain>
    </source>
</reference>
<evidence type="ECO:0008006" key="5">
    <source>
        <dbReference type="Google" id="ProtNLM"/>
    </source>
</evidence>
<dbReference type="AlphaFoldDB" id="A0A1D8PBH9"/>
<dbReference type="SUPFAM" id="SSF109854">
    <property type="entry name" value="DinB/YfiT-like putative metalloenzymes"/>
    <property type="match status" value="1"/>
</dbReference>
<protein>
    <recommendedName>
        <fullName evidence="5">Damage-inducible protein DinB</fullName>
    </recommendedName>
</protein>
<dbReference type="Proteomes" id="UP000176050">
    <property type="component" value="Chromosome"/>
</dbReference>
<evidence type="ECO:0000313" key="4">
    <source>
        <dbReference type="Proteomes" id="UP000176050"/>
    </source>
</evidence>